<keyword evidence="2" id="KW-1133">Transmembrane helix</keyword>
<feature type="transmembrane region" description="Helical" evidence="2">
    <location>
        <begin position="165"/>
        <end position="186"/>
    </location>
</feature>
<dbReference type="EMBL" id="JARKIE010000021">
    <property type="protein sequence ID" value="KAJ7699871.1"/>
    <property type="molecule type" value="Genomic_DNA"/>
</dbReference>
<feature type="transmembrane region" description="Helical" evidence="2">
    <location>
        <begin position="142"/>
        <end position="159"/>
    </location>
</feature>
<protein>
    <submittedName>
        <fullName evidence="3">Uncharacterized protein</fullName>
    </submittedName>
</protein>
<reference evidence="3" key="1">
    <citation type="submission" date="2023-03" db="EMBL/GenBank/DDBJ databases">
        <title>Massive genome expansion in bonnet fungi (Mycena s.s.) driven by repeated elements and novel gene families across ecological guilds.</title>
        <authorList>
            <consortium name="Lawrence Berkeley National Laboratory"/>
            <person name="Harder C.B."/>
            <person name="Miyauchi S."/>
            <person name="Viragh M."/>
            <person name="Kuo A."/>
            <person name="Thoen E."/>
            <person name="Andreopoulos B."/>
            <person name="Lu D."/>
            <person name="Skrede I."/>
            <person name="Drula E."/>
            <person name="Henrissat B."/>
            <person name="Morin E."/>
            <person name="Kohler A."/>
            <person name="Barry K."/>
            <person name="LaButti K."/>
            <person name="Morin E."/>
            <person name="Salamov A."/>
            <person name="Lipzen A."/>
            <person name="Mereny Z."/>
            <person name="Hegedus B."/>
            <person name="Baldrian P."/>
            <person name="Stursova M."/>
            <person name="Weitz H."/>
            <person name="Taylor A."/>
            <person name="Grigoriev I.V."/>
            <person name="Nagy L.G."/>
            <person name="Martin F."/>
            <person name="Kauserud H."/>
        </authorList>
    </citation>
    <scope>NUCLEOTIDE SEQUENCE</scope>
    <source>
        <strain evidence="3">CBHHK067</strain>
    </source>
</reference>
<sequence>MGWPSVSSRGTCFPRFLSHSTCPSSTAMVNWSDPAEILKDSDAFAKIIYLFFGIQLWEVITTAGFEWSLLTRRRKFRWPLVRTSFFFFLSRYCMLFSMIGLIISLSISHPINCGWTGNMAILCASTSLMLRTIALWERKRNVVIPLGLLSLTCVVVSTNPSLLNVTFFFTMGFDFVILSTTAVALMGRHSARTDLWKLLFTDGLVYFVVSFCMNCIPAVSNYVRSCNWQHSIHRLAYSRTNPARSIAACRAVIRLLDYNSDVYIHSMAAVMPSSDPRHSNAPFSLPTVPGFTLTRPEGVLVTTEHITMSEFPSPIPTAYSKTELHRYDVEAGRHGMDIDNNSTSEKDMDDAVESSEYTATT</sequence>
<feature type="transmembrane region" description="Helical" evidence="2">
    <location>
        <begin position="47"/>
        <end position="65"/>
    </location>
</feature>
<organism evidence="3 4">
    <name type="scientific">Mycena rosella</name>
    <name type="common">Pink bonnet</name>
    <name type="synonym">Agaricus rosellus</name>
    <dbReference type="NCBI Taxonomy" id="1033263"/>
    <lineage>
        <taxon>Eukaryota</taxon>
        <taxon>Fungi</taxon>
        <taxon>Dikarya</taxon>
        <taxon>Basidiomycota</taxon>
        <taxon>Agaricomycotina</taxon>
        <taxon>Agaricomycetes</taxon>
        <taxon>Agaricomycetidae</taxon>
        <taxon>Agaricales</taxon>
        <taxon>Marasmiineae</taxon>
        <taxon>Mycenaceae</taxon>
        <taxon>Mycena</taxon>
    </lineage>
</organism>
<evidence type="ECO:0000256" key="1">
    <source>
        <dbReference type="SAM" id="MobiDB-lite"/>
    </source>
</evidence>
<dbReference type="Proteomes" id="UP001221757">
    <property type="component" value="Unassembled WGS sequence"/>
</dbReference>
<keyword evidence="2" id="KW-0812">Transmembrane</keyword>
<gene>
    <name evidence="3" type="ORF">B0H17DRAFT_1047472</name>
</gene>
<keyword evidence="4" id="KW-1185">Reference proteome</keyword>
<name>A0AAD7GQF0_MYCRO</name>
<accession>A0AAD7GQF0</accession>
<dbReference type="AlphaFoldDB" id="A0AAD7GQF0"/>
<feature type="region of interest" description="Disordered" evidence="1">
    <location>
        <begin position="332"/>
        <end position="361"/>
    </location>
</feature>
<feature type="transmembrane region" description="Helical" evidence="2">
    <location>
        <begin position="113"/>
        <end position="130"/>
    </location>
</feature>
<comment type="caution">
    <text evidence="3">The sequence shown here is derived from an EMBL/GenBank/DDBJ whole genome shotgun (WGS) entry which is preliminary data.</text>
</comment>
<feature type="transmembrane region" description="Helical" evidence="2">
    <location>
        <begin position="85"/>
        <end position="107"/>
    </location>
</feature>
<keyword evidence="2" id="KW-0472">Membrane</keyword>
<proteinExistence type="predicted"/>
<evidence type="ECO:0000313" key="4">
    <source>
        <dbReference type="Proteomes" id="UP001221757"/>
    </source>
</evidence>
<feature type="transmembrane region" description="Helical" evidence="2">
    <location>
        <begin position="198"/>
        <end position="219"/>
    </location>
</feature>
<evidence type="ECO:0000313" key="3">
    <source>
        <dbReference type="EMBL" id="KAJ7699871.1"/>
    </source>
</evidence>
<evidence type="ECO:0000256" key="2">
    <source>
        <dbReference type="SAM" id="Phobius"/>
    </source>
</evidence>